<dbReference type="Gene3D" id="2.30.30.850">
    <property type="match status" value="1"/>
</dbReference>
<dbReference type="Gene3D" id="3.30.420.10">
    <property type="entry name" value="Ribonuclease H-like superfamily/Ribonuclease H"/>
    <property type="match status" value="1"/>
</dbReference>
<dbReference type="GO" id="GO:0016787">
    <property type="term" value="F:hydrolase activity"/>
    <property type="evidence" value="ECO:0007669"/>
    <property type="project" value="UniProtKB-KW"/>
</dbReference>
<keyword evidence="5" id="KW-0378">Hydrolase</keyword>
<sequence>TLDASPQAPRALNKAPHKTTLVVLCFLLAGKFSGDRGRTPRVAGAVHILIHSTPALRISRGVIGLRPTPAPDGRLWKDRGTCVNLTIALLNMLGQAGYRVSKEKAQLGSHWLSSSRMLQYQAILREQDDVQLQTASHLNPAEFLRSKVTEDELVHDCVEMIEQVYSSRQDLKDELLDTADWELFTDGSSFVENGTRILNTLRGALQWNRPLSLENPVHDVQPGDQVYAKNWSTDPLRESWNSPHQVILTTYTAVKVATIDSWIHYTRVKKAPTQWVSQAVTPTHLILRTKCS</sequence>
<name>A0A3L8RRS5_CHLGU</name>
<dbReference type="Pfam" id="PF18697">
    <property type="entry name" value="MLVIN_C"/>
    <property type="match status" value="1"/>
</dbReference>
<reference evidence="7 8" key="1">
    <citation type="journal article" date="2018" name="Proc. R. Soc. B">
        <title>A non-coding region near Follistatin controls head colour polymorphism in the Gouldian finch.</title>
        <authorList>
            <person name="Toomey M.B."/>
            <person name="Marques C.I."/>
            <person name="Andrade P."/>
            <person name="Araujo P.M."/>
            <person name="Sabatino S."/>
            <person name="Gazda M.A."/>
            <person name="Afonso S."/>
            <person name="Lopes R.J."/>
            <person name="Corbo J.C."/>
            <person name="Carneiro M."/>
        </authorList>
    </citation>
    <scope>NUCLEOTIDE SEQUENCE [LARGE SCALE GENOMIC DNA]</scope>
    <source>
        <strain evidence="7">Red01</strain>
        <tissue evidence="7">Muscle</tissue>
    </source>
</reference>
<dbReference type="GO" id="GO:0004519">
    <property type="term" value="F:endonuclease activity"/>
    <property type="evidence" value="ECO:0007669"/>
    <property type="project" value="UniProtKB-KW"/>
</dbReference>
<dbReference type="OrthoDB" id="9397170at2759"/>
<organism evidence="7 8">
    <name type="scientific">Chloebia gouldiae</name>
    <name type="common">Gouldian finch</name>
    <name type="synonym">Erythrura gouldiae</name>
    <dbReference type="NCBI Taxonomy" id="44316"/>
    <lineage>
        <taxon>Eukaryota</taxon>
        <taxon>Metazoa</taxon>
        <taxon>Chordata</taxon>
        <taxon>Craniata</taxon>
        <taxon>Vertebrata</taxon>
        <taxon>Euteleostomi</taxon>
        <taxon>Archelosauria</taxon>
        <taxon>Archosauria</taxon>
        <taxon>Dinosauria</taxon>
        <taxon>Saurischia</taxon>
        <taxon>Theropoda</taxon>
        <taxon>Coelurosauria</taxon>
        <taxon>Aves</taxon>
        <taxon>Neognathae</taxon>
        <taxon>Neoaves</taxon>
        <taxon>Telluraves</taxon>
        <taxon>Australaves</taxon>
        <taxon>Passeriformes</taxon>
        <taxon>Passeroidea</taxon>
        <taxon>Passeridae</taxon>
        <taxon>Chloebia</taxon>
    </lineage>
</organism>
<dbReference type="AlphaFoldDB" id="A0A3L8RRS5"/>
<evidence type="ECO:0000313" key="7">
    <source>
        <dbReference type="EMBL" id="RLV82397.1"/>
    </source>
</evidence>
<proteinExistence type="predicted"/>
<dbReference type="EMBL" id="QUSF01000415">
    <property type="protein sequence ID" value="RLV82397.1"/>
    <property type="molecule type" value="Genomic_DNA"/>
</dbReference>
<evidence type="ECO:0000256" key="3">
    <source>
        <dbReference type="ARBA" id="ARBA00022722"/>
    </source>
</evidence>
<dbReference type="GO" id="GO:0003676">
    <property type="term" value="F:nucleic acid binding"/>
    <property type="evidence" value="ECO:0007669"/>
    <property type="project" value="InterPro"/>
</dbReference>
<dbReference type="GO" id="GO:0016779">
    <property type="term" value="F:nucleotidyltransferase activity"/>
    <property type="evidence" value="ECO:0007669"/>
    <property type="project" value="UniProtKB-KW"/>
</dbReference>
<evidence type="ECO:0000256" key="1">
    <source>
        <dbReference type="ARBA" id="ARBA00022679"/>
    </source>
</evidence>
<keyword evidence="3" id="KW-0540">Nuclease</keyword>
<dbReference type="Proteomes" id="UP000276834">
    <property type="component" value="Unassembled WGS sequence"/>
</dbReference>
<evidence type="ECO:0000256" key="4">
    <source>
        <dbReference type="ARBA" id="ARBA00022759"/>
    </source>
</evidence>
<feature type="domain" description="Murine leukemia virus integrase C-terminal" evidence="6">
    <location>
        <begin position="218"/>
        <end position="271"/>
    </location>
</feature>
<keyword evidence="4" id="KW-0255">Endonuclease</keyword>
<keyword evidence="1" id="KW-0808">Transferase</keyword>
<evidence type="ECO:0000256" key="2">
    <source>
        <dbReference type="ARBA" id="ARBA00022695"/>
    </source>
</evidence>
<dbReference type="InterPro" id="IPR040643">
    <property type="entry name" value="MLVIN_C"/>
</dbReference>
<comment type="caution">
    <text evidence="7">The sequence shown here is derived from an EMBL/GenBank/DDBJ whole genome shotgun (WGS) entry which is preliminary data.</text>
</comment>
<feature type="non-terminal residue" evidence="7">
    <location>
        <position position="1"/>
    </location>
</feature>
<accession>A0A3L8RRS5</accession>
<keyword evidence="8" id="KW-1185">Reference proteome</keyword>
<dbReference type="InterPro" id="IPR036397">
    <property type="entry name" value="RNaseH_sf"/>
</dbReference>
<evidence type="ECO:0000259" key="6">
    <source>
        <dbReference type="Pfam" id="PF18697"/>
    </source>
</evidence>
<gene>
    <name evidence="7" type="ORF">DV515_00016692</name>
</gene>
<keyword evidence="2" id="KW-0548">Nucleotidyltransferase</keyword>
<evidence type="ECO:0000256" key="5">
    <source>
        <dbReference type="ARBA" id="ARBA00022801"/>
    </source>
</evidence>
<evidence type="ECO:0000313" key="8">
    <source>
        <dbReference type="Proteomes" id="UP000276834"/>
    </source>
</evidence>
<protein>
    <recommendedName>
        <fullName evidence="6">Murine leukemia virus integrase C-terminal domain-containing protein</fullName>
    </recommendedName>
</protein>